<sequence>MAVDPALIVRRKHAEDVAALIAGKGWDAVRAASELGVSVVQVERILRGEVEHVPTQHLKDMRSKLCGSALCGC</sequence>
<protein>
    <submittedName>
        <fullName evidence="1">Uncharacterized protein</fullName>
    </submittedName>
</protein>
<dbReference type="RefSeq" id="WP_008063130.1">
    <property type="nucleotide sequence ID" value="NZ_AFHG01000053.1"/>
</dbReference>
<keyword evidence="2" id="KW-1185">Reference proteome</keyword>
<accession>F5RFE2</accession>
<comment type="caution">
    <text evidence="1">The sequence shown here is derived from an EMBL/GenBank/DDBJ whole genome shotgun (WGS) entry which is preliminary data.</text>
</comment>
<name>F5RFE2_METUF</name>
<organism evidence="1 2">
    <name type="scientific">Methyloversatilis universalis (strain ATCC BAA-1314 / DSM 25237 / JCM 13912 / CCUG 52030 / FAM5)</name>
    <dbReference type="NCBI Taxonomy" id="1000565"/>
    <lineage>
        <taxon>Bacteria</taxon>
        <taxon>Pseudomonadati</taxon>
        <taxon>Pseudomonadota</taxon>
        <taxon>Betaproteobacteria</taxon>
        <taxon>Nitrosomonadales</taxon>
        <taxon>Sterolibacteriaceae</taxon>
        <taxon>Methyloversatilis</taxon>
    </lineage>
</organism>
<dbReference type="Proteomes" id="UP000005019">
    <property type="component" value="Unassembled WGS sequence"/>
</dbReference>
<reference evidence="1 2" key="1">
    <citation type="journal article" date="2011" name="J. Bacteriol.">
        <title>Genome sequence of Methyloversatilis universalis FAM5T, a methylotrophic representative of the order Rhodocyclales.</title>
        <authorList>
            <person name="Kittichotirat W."/>
            <person name="Good N.M."/>
            <person name="Hall R."/>
            <person name="Bringel F."/>
            <person name="Lajus A."/>
            <person name="Medigue C."/>
            <person name="Smalley N.E."/>
            <person name="Beck D."/>
            <person name="Bumgarner R."/>
            <person name="Vuilleumier S."/>
            <person name="Kalyuzhnaya M.G."/>
        </authorList>
    </citation>
    <scope>NUCLEOTIDE SEQUENCE [LARGE SCALE GENOMIC DNA]</scope>
    <source>
        <strain evidence="2">ATCC BAA-1314 / JCM 13912 / FAM5</strain>
    </source>
</reference>
<dbReference type="EMBL" id="AFHG01000053">
    <property type="protein sequence ID" value="EGK70794.1"/>
    <property type="molecule type" value="Genomic_DNA"/>
</dbReference>
<dbReference type="Gene3D" id="1.10.260.40">
    <property type="entry name" value="lambda repressor-like DNA-binding domains"/>
    <property type="match status" value="1"/>
</dbReference>
<dbReference type="GO" id="GO:0003677">
    <property type="term" value="F:DNA binding"/>
    <property type="evidence" value="ECO:0007669"/>
    <property type="project" value="InterPro"/>
</dbReference>
<gene>
    <name evidence="1" type="ORF">METUNv1_03017</name>
</gene>
<proteinExistence type="predicted"/>
<evidence type="ECO:0000313" key="1">
    <source>
        <dbReference type="EMBL" id="EGK70794.1"/>
    </source>
</evidence>
<dbReference type="InterPro" id="IPR010982">
    <property type="entry name" value="Lambda_DNA-bd_dom_sf"/>
</dbReference>
<dbReference type="STRING" id="1000565.METUNv1_03017"/>
<dbReference type="AlphaFoldDB" id="F5RFE2"/>
<evidence type="ECO:0000313" key="2">
    <source>
        <dbReference type="Proteomes" id="UP000005019"/>
    </source>
</evidence>